<name>A0ABD3ERR0_9STRA</name>
<evidence type="ECO:0000256" key="1">
    <source>
        <dbReference type="SAM" id="MobiDB-lite"/>
    </source>
</evidence>
<feature type="region of interest" description="Disordered" evidence="1">
    <location>
        <begin position="123"/>
        <end position="161"/>
    </location>
</feature>
<organism evidence="2 3">
    <name type="scientific">Phytophthora oleae</name>
    <dbReference type="NCBI Taxonomy" id="2107226"/>
    <lineage>
        <taxon>Eukaryota</taxon>
        <taxon>Sar</taxon>
        <taxon>Stramenopiles</taxon>
        <taxon>Oomycota</taxon>
        <taxon>Peronosporomycetes</taxon>
        <taxon>Peronosporales</taxon>
        <taxon>Peronosporaceae</taxon>
        <taxon>Phytophthora</taxon>
    </lineage>
</organism>
<feature type="region of interest" description="Disordered" evidence="1">
    <location>
        <begin position="206"/>
        <end position="233"/>
    </location>
</feature>
<protein>
    <submittedName>
        <fullName evidence="2">Uncharacterized protein</fullName>
    </submittedName>
</protein>
<sequence>MPTQHQLESSRSQAASKPMDASRRREMVCNLLTQIFELAERTRVSRHRATSGEESEPISLIELIQASYAVFERYGIGPPDDAVYHRYLLSLSINPDRDWRKKLVNFDLGAQPRVKRLCSALGHRHRASETQEREKLAPDSGVQKRQRSGNKQDLVRRASVISTDTGKANSGLIANAQRQQDQFGDMLSLDSPIQRLRSRKAFPKIANLKNSPNQGPERKIRVGPRPPGIKDETLLSTGKESAKRLQPGDRQLQMITTSIEQWRATQAVKQLVDQGKAQDAQTHKLTIVTRCTQAIFHWITQSLPEKLDFHATESPRALPLCIVRRISVDVEVFKKSARRIWLWQTKTLLRAWHRHAQRLKTFRLAFIY</sequence>
<keyword evidence="3" id="KW-1185">Reference proteome</keyword>
<feature type="compositionally biased region" description="Basic and acidic residues" evidence="1">
    <location>
        <begin position="127"/>
        <end position="137"/>
    </location>
</feature>
<reference evidence="2 3" key="1">
    <citation type="submission" date="2024-09" db="EMBL/GenBank/DDBJ databases">
        <title>Genome sequencing and assembly of Phytophthora oleae, isolate VK10A, causative agent of rot of olive drupes.</title>
        <authorList>
            <person name="Conti Taguali S."/>
            <person name="Riolo M."/>
            <person name="La Spada F."/>
            <person name="Cacciola S.O."/>
            <person name="Dionisio G."/>
        </authorList>
    </citation>
    <scope>NUCLEOTIDE SEQUENCE [LARGE SCALE GENOMIC DNA]</scope>
    <source>
        <strain evidence="2 3">VK10A</strain>
    </source>
</reference>
<proteinExistence type="predicted"/>
<comment type="caution">
    <text evidence="2">The sequence shown here is derived from an EMBL/GenBank/DDBJ whole genome shotgun (WGS) entry which is preliminary data.</text>
</comment>
<dbReference type="EMBL" id="JBIMZQ010000068">
    <property type="protein sequence ID" value="KAL3657148.1"/>
    <property type="molecule type" value="Genomic_DNA"/>
</dbReference>
<gene>
    <name evidence="2" type="ORF">V7S43_017942</name>
</gene>
<dbReference type="Proteomes" id="UP001632037">
    <property type="component" value="Unassembled WGS sequence"/>
</dbReference>
<accession>A0ABD3ERR0</accession>
<feature type="region of interest" description="Disordered" evidence="1">
    <location>
        <begin position="1"/>
        <end position="23"/>
    </location>
</feature>
<dbReference type="AlphaFoldDB" id="A0ABD3ERR0"/>
<evidence type="ECO:0000313" key="2">
    <source>
        <dbReference type="EMBL" id="KAL3657148.1"/>
    </source>
</evidence>
<feature type="compositionally biased region" description="Polar residues" evidence="1">
    <location>
        <begin position="1"/>
        <end position="15"/>
    </location>
</feature>
<evidence type="ECO:0000313" key="3">
    <source>
        <dbReference type="Proteomes" id="UP001632037"/>
    </source>
</evidence>